<evidence type="ECO:0000313" key="2">
    <source>
        <dbReference type="EMBL" id="KAB1188536.1"/>
    </source>
</evidence>
<dbReference type="EMBL" id="VZUS01000001">
    <property type="protein sequence ID" value="KAB1188536.1"/>
    <property type="molecule type" value="Genomic_DNA"/>
</dbReference>
<comment type="caution">
    <text evidence="2">The sequence shown here is derived from an EMBL/GenBank/DDBJ whole genome shotgun (WGS) entry which is preliminary data.</text>
</comment>
<keyword evidence="1" id="KW-0812">Transmembrane</keyword>
<dbReference type="AlphaFoldDB" id="A0A643K552"/>
<accession>A0A643K552</accession>
<dbReference type="RefSeq" id="WP_151138388.1">
    <property type="nucleotide sequence ID" value="NZ_VZUS01000001.1"/>
</dbReference>
<name>A0A643K552_9EURY</name>
<sequence length="215" mass="23279">MSDVSLSSVLSFLDADDVATVVRRVHAEREERTKRSERDGRTYLFVAPPGESKPTDVTWVDAAAEFDERSVEVFAERCESQGLSGTLLTTGDEADATETLAFAFATEDQLEEPETDEDEPHLLVAPDEVDVPITLETLDDLVEAIESVGLASAVIDEYHEPHQPEFEEVLNEIDAEEAATERDEADDTGSGMGLVTVLVALVVLAVVGGLLFGLV</sequence>
<protein>
    <submittedName>
        <fullName evidence="2">Uncharacterized protein</fullName>
    </submittedName>
</protein>
<proteinExistence type="predicted"/>
<reference evidence="2" key="1">
    <citation type="submission" date="2019-09" db="EMBL/GenBank/DDBJ databases">
        <title>Genomic analysis of Haloferax sp. CBA1149.</title>
        <authorList>
            <person name="Roh S.W."/>
        </authorList>
    </citation>
    <scope>NUCLEOTIDE SEQUENCE</scope>
    <source>
        <strain evidence="2">CBA1149</strain>
    </source>
</reference>
<evidence type="ECO:0000256" key="1">
    <source>
        <dbReference type="SAM" id="Phobius"/>
    </source>
</evidence>
<gene>
    <name evidence="2" type="ORF">Hfx1149_11015</name>
</gene>
<keyword evidence="1" id="KW-0472">Membrane</keyword>
<feature type="transmembrane region" description="Helical" evidence="1">
    <location>
        <begin position="192"/>
        <end position="214"/>
    </location>
</feature>
<keyword evidence="1" id="KW-1133">Transmembrane helix</keyword>
<organism evidence="2">
    <name type="scientific">Haloferax sp. CBA1149</name>
    <dbReference type="NCBI Taxonomy" id="2650753"/>
    <lineage>
        <taxon>Archaea</taxon>
        <taxon>Methanobacteriati</taxon>
        <taxon>Methanobacteriota</taxon>
        <taxon>Stenosarchaea group</taxon>
        <taxon>Halobacteria</taxon>
        <taxon>Halobacteriales</taxon>
        <taxon>Haloferacaceae</taxon>
        <taxon>Haloferax</taxon>
    </lineage>
</organism>